<feature type="region of interest" description="Disordered" evidence="1">
    <location>
        <begin position="1"/>
        <end position="54"/>
    </location>
</feature>
<dbReference type="InterPro" id="IPR003349">
    <property type="entry name" value="JmjN"/>
</dbReference>
<dbReference type="GO" id="GO:0005634">
    <property type="term" value="C:nucleus"/>
    <property type="evidence" value="ECO:0007669"/>
    <property type="project" value="TreeGrafter"/>
</dbReference>
<feature type="non-terminal residue" evidence="3">
    <location>
        <position position="203"/>
    </location>
</feature>
<dbReference type="SMART" id="SM00545">
    <property type="entry name" value="JmjN"/>
    <property type="match status" value="1"/>
</dbReference>
<evidence type="ECO:0000259" key="2">
    <source>
        <dbReference type="PROSITE" id="PS51183"/>
    </source>
</evidence>
<dbReference type="PROSITE" id="PS51183">
    <property type="entry name" value="JMJN"/>
    <property type="match status" value="1"/>
</dbReference>
<dbReference type="PANTHER" id="PTHR10694">
    <property type="entry name" value="LYSINE-SPECIFIC DEMETHYLASE"/>
    <property type="match status" value="1"/>
</dbReference>
<comment type="caution">
    <text evidence="3">The sequence shown here is derived from an EMBL/GenBank/DDBJ whole genome shotgun (WGS) entry which is preliminary data.</text>
</comment>
<sequence>MSSVSGLTPSLTPGSSRQSTPEPPVQPDHFYGADNNANLPPSPRSDGRPWLHPDDDPWAHLGIPVFKPTIEEFRDFEAYLNRVEPWGMKSGIVKVIPPKEWTDSLPPLNEQLGQVRLKNPIEQHMFGHGGLFRQENVEKRRTMSVREWAELCSKDELRAPGVDDVGLHARSANASAGASTRSRTRRTRRNTRRESETAEPDRE</sequence>
<dbReference type="GO" id="GO:0010468">
    <property type="term" value="P:regulation of gene expression"/>
    <property type="evidence" value="ECO:0007669"/>
    <property type="project" value="TreeGrafter"/>
</dbReference>
<dbReference type="AlphaFoldDB" id="A0A4Y9XR08"/>
<evidence type="ECO:0000313" key="4">
    <source>
        <dbReference type="Proteomes" id="UP000298390"/>
    </source>
</evidence>
<dbReference type="STRING" id="34475.A0A4Y9XR08"/>
<name>A0A4Y9XR08_9APHY</name>
<reference evidence="3 4" key="1">
    <citation type="submission" date="2019-01" db="EMBL/GenBank/DDBJ databases">
        <title>Genome sequencing of the rare red list fungi Fomitopsis rosea.</title>
        <authorList>
            <person name="Buettner E."/>
            <person name="Kellner H."/>
        </authorList>
    </citation>
    <scope>NUCLEOTIDE SEQUENCE [LARGE SCALE GENOMIC DNA]</scope>
    <source>
        <strain evidence="3 4">DSM 105464</strain>
    </source>
</reference>
<evidence type="ECO:0000256" key="1">
    <source>
        <dbReference type="SAM" id="MobiDB-lite"/>
    </source>
</evidence>
<gene>
    <name evidence="3" type="ORF">EVJ58_g10367</name>
</gene>
<feature type="compositionally biased region" description="Basic residues" evidence="1">
    <location>
        <begin position="182"/>
        <end position="191"/>
    </location>
</feature>
<dbReference type="GO" id="GO:0000785">
    <property type="term" value="C:chromatin"/>
    <property type="evidence" value="ECO:0007669"/>
    <property type="project" value="TreeGrafter"/>
</dbReference>
<dbReference type="EMBL" id="SEKV01001100">
    <property type="protein sequence ID" value="TFY51813.1"/>
    <property type="molecule type" value="Genomic_DNA"/>
</dbReference>
<dbReference type="Proteomes" id="UP000298390">
    <property type="component" value="Unassembled WGS sequence"/>
</dbReference>
<protein>
    <recommendedName>
        <fullName evidence="2">JmjN domain-containing protein</fullName>
    </recommendedName>
</protein>
<feature type="compositionally biased region" description="Basic and acidic residues" evidence="1">
    <location>
        <begin position="45"/>
        <end position="54"/>
    </location>
</feature>
<feature type="compositionally biased region" description="Basic and acidic residues" evidence="1">
    <location>
        <begin position="192"/>
        <end position="203"/>
    </location>
</feature>
<feature type="domain" description="JmjN" evidence="2">
    <location>
        <begin position="63"/>
        <end position="104"/>
    </location>
</feature>
<evidence type="ECO:0000313" key="3">
    <source>
        <dbReference type="EMBL" id="TFY51813.1"/>
    </source>
</evidence>
<dbReference type="Gene3D" id="2.60.120.650">
    <property type="entry name" value="Cupin"/>
    <property type="match status" value="1"/>
</dbReference>
<feature type="compositionally biased region" description="Low complexity" evidence="1">
    <location>
        <begin position="169"/>
        <end position="181"/>
    </location>
</feature>
<feature type="region of interest" description="Disordered" evidence="1">
    <location>
        <begin position="160"/>
        <end position="203"/>
    </location>
</feature>
<dbReference type="Pfam" id="PF02375">
    <property type="entry name" value="JmjN"/>
    <property type="match status" value="1"/>
</dbReference>
<dbReference type="GO" id="GO:0051864">
    <property type="term" value="F:histone H3K36 demethylase activity"/>
    <property type="evidence" value="ECO:0007669"/>
    <property type="project" value="TreeGrafter"/>
</dbReference>
<accession>A0A4Y9XR08</accession>
<organism evidence="3 4">
    <name type="scientific">Rhodofomes roseus</name>
    <dbReference type="NCBI Taxonomy" id="34475"/>
    <lineage>
        <taxon>Eukaryota</taxon>
        <taxon>Fungi</taxon>
        <taxon>Dikarya</taxon>
        <taxon>Basidiomycota</taxon>
        <taxon>Agaricomycotina</taxon>
        <taxon>Agaricomycetes</taxon>
        <taxon>Polyporales</taxon>
        <taxon>Rhodofomes</taxon>
    </lineage>
</organism>
<proteinExistence type="predicted"/>
<feature type="compositionally biased region" description="Polar residues" evidence="1">
    <location>
        <begin position="1"/>
        <end position="20"/>
    </location>
</feature>
<dbReference type="GO" id="GO:0032454">
    <property type="term" value="F:histone H3K9 demethylase activity"/>
    <property type="evidence" value="ECO:0007669"/>
    <property type="project" value="TreeGrafter"/>
</dbReference>
<dbReference type="PANTHER" id="PTHR10694:SF7">
    <property type="entry name" value="[HISTONE H3]-TRIMETHYL-L-LYSINE(9) DEMETHYLASE"/>
    <property type="match status" value="1"/>
</dbReference>